<dbReference type="Proteomes" id="UP000280091">
    <property type="component" value="Unassembled WGS sequence"/>
</dbReference>
<reference evidence="1 2" key="1">
    <citation type="submission" date="2018-10" db="EMBL/GenBank/DDBJ databases">
        <title>Genomic Encyclopedia of Archaeal and Bacterial Type Strains, Phase II (KMG-II): from individual species to whole genera.</title>
        <authorList>
            <person name="Goeker M."/>
        </authorList>
    </citation>
    <scope>NUCLEOTIDE SEQUENCE [LARGE SCALE GENOMIC DNA]</scope>
    <source>
        <strain evidence="1 2">DSM 15094</strain>
    </source>
</reference>
<evidence type="ECO:0000313" key="2">
    <source>
        <dbReference type="Proteomes" id="UP000280091"/>
    </source>
</evidence>
<keyword evidence="2" id="KW-1185">Reference proteome</keyword>
<sequence length="42" mass="4783">MKGGFKAMKALNWFLNTKNSYPKLDKSLSGYSFISIIPSVLW</sequence>
<protein>
    <submittedName>
        <fullName evidence="1">Uncharacterized protein</fullName>
    </submittedName>
</protein>
<dbReference type="AlphaFoldDB" id="A0A495S373"/>
<dbReference type="EMBL" id="RBXA01000002">
    <property type="protein sequence ID" value="RKS94252.1"/>
    <property type="molecule type" value="Genomic_DNA"/>
</dbReference>
<name>A0A495S373_9FLAO</name>
<comment type="caution">
    <text evidence="1">The sequence shown here is derived from an EMBL/GenBank/DDBJ whole genome shotgun (WGS) entry which is preliminary data.</text>
</comment>
<proteinExistence type="predicted"/>
<gene>
    <name evidence="1" type="ORF">BC952_2124</name>
</gene>
<accession>A0A495S373</accession>
<evidence type="ECO:0000313" key="1">
    <source>
        <dbReference type="EMBL" id="RKS94252.1"/>
    </source>
</evidence>
<organism evidence="1 2">
    <name type="scientific">Flavobacterium limicola</name>
    <dbReference type="NCBI Taxonomy" id="180441"/>
    <lineage>
        <taxon>Bacteria</taxon>
        <taxon>Pseudomonadati</taxon>
        <taxon>Bacteroidota</taxon>
        <taxon>Flavobacteriia</taxon>
        <taxon>Flavobacteriales</taxon>
        <taxon>Flavobacteriaceae</taxon>
        <taxon>Flavobacterium</taxon>
    </lineage>
</organism>